<evidence type="ECO:0000256" key="6">
    <source>
        <dbReference type="ARBA" id="ARBA00022840"/>
    </source>
</evidence>
<dbReference type="PROSITE" id="PS50011">
    <property type="entry name" value="PROTEIN_KINASE_DOM"/>
    <property type="match status" value="1"/>
</dbReference>
<dbReference type="PANTHER" id="PTHR24342">
    <property type="entry name" value="SERINE/THREONINE-PROTEIN KINASE 17"/>
    <property type="match status" value="1"/>
</dbReference>
<evidence type="ECO:0000313" key="11">
    <source>
        <dbReference type="Proteomes" id="UP000694541"/>
    </source>
</evidence>
<dbReference type="SUPFAM" id="SSF56112">
    <property type="entry name" value="Protein kinase-like (PK-like)"/>
    <property type="match status" value="1"/>
</dbReference>
<keyword evidence="8" id="KW-0175">Coiled coil</keyword>
<evidence type="ECO:0000256" key="8">
    <source>
        <dbReference type="SAM" id="Coils"/>
    </source>
</evidence>
<protein>
    <submittedName>
        <fullName evidence="10">Myosin light chain kinase 3</fullName>
    </submittedName>
</protein>
<dbReference type="GO" id="GO:0043065">
    <property type="term" value="P:positive regulation of apoptotic process"/>
    <property type="evidence" value="ECO:0007669"/>
    <property type="project" value="TreeGrafter"/>
</dbReference>
<dbReference type="Gene3D" id="1.10.510.10">
    <property type="entry name" value="Transferase(Phosphotransferase) domain 1"/>
    <property type="match status" value="1"/>
</dbReference>
<dbReference type="PROSITE" id="PS00107">
    <property type="entry name" value="PROTEIN_KINASE_ATP"/>
    <property type="match status" value="1"/>
</dbReference>
<dbReference type="Ensembl" id="ENSANIT00000022872.1">
    <property type="protein sequence ID" value="ENSANIP00000022137.1"/>
    <property type="gene ID" value="ENSANIG00000014987.1"/>
</dbReference>
<sequence>MSAGNLDLAEGNALTKLQPTKVNNLSMMDKKLNILNEKMDKLLHFQEDLTGKLQRVNKGIDDVEKGINKLTVSQAAPDETDAMKKGLKVSDSTHQTDIQSICSELLKLMKAAQLDASKHKERLAKIEKRVDTLDKVITFVGEVLKNSKVVDFILKGVVPWKKGSLLEILVEVGFVFGAKPKHVLSNRGTQTESKKPLEGTYHFRHPTSFDKHLNDQLVSSLDDSPSPPAPFEHRIVSVKQTEVAMCYSVCRHEVLGGGRFGQVHKCTEISTGLSLAAKIIKVKGAKEREEVKNEINVMNQLNHVNLIQLYDAFEAKNNITLIMEYLDGGELFDRITDENYNLTELDAILFTKQICEGVRYLHQHYILHLDLKPENILCVNHTGNQIKIIDFGLARRYKPREKLKVNFGTPEFLAPEVVNYDFVSFPTDMWSVGVITYMLLSGLSPFLGETDAETMNYVVNCSWDFDAEAFEQLSEEAKDFISRLLVKEKSCRMSATQCLKHEWLNNLPAKAKKYKLRLKSQLLLQGYMAHRKWKKHFYVVAAANRLKRFQSMSVKLA</sequence>
<evidence type="ECO:0000256" key="1">
    <source>
        <dbReference type="ARBA" id="ARBA00006692"/>
    </source>
</evidence>
<dbReference type="InterPro" id="IPR011009">
    <property type="entry name" value="Kinase-like_dom_sf"/>
</dbReference>
<keyword evidence="6 7" id="KW-0067">ATP-binding</keyword>
<dbReference type="GO" id="GO:0004674">
    <property type="term" value="F:protein serine/threonine kinase activity"/>
    <property type="evidence" value="ECO:0007669"/>
    <property type="project" value="UniProtKB-KW"/>
</dbReference>
<dbReference type="SMART" id="SM00220">
    <property type="entry name" value="S_TKc"/>
    <property type="match status" value="1"/>
</dbReference>
<organism evidence="10 11">
    <name type="scientific">Accipiter nisus</name>
    <name type="common">Eurasian sparrowhawk</name>
    <dbReference type="NCBI Taxonomy" id="211598"/>
    <lineage>
        <taxon>Eukaryota</taxon>
        <taxon>Metazoa</taxon>
        <taxon>Chordata</taxon>
        <taxon>Craniata</taxon>
        <taxon>Vertebrata</taxon>
        <taxon>Euteleostomi</taxon>
        <taxon>Archelosauria</taxon>
        <taxon>Archosauria</taxon>
        <taxon>Dinosauria</taxon>
        <taxon>Saurischia</taxon>
        <taxon>Theropoda</taxon>
        <taxon>Coelurosauria</taxon>
        <taxon>Aves</taxon>
        <taxon>Neognathae</taxon>
        <taxon>Neoaves</taxon>
        <taxon>Telluraves</taxon>
        <taxon>Accipitrimorphae</taxon>
        <taxon>Accipitriformes</taxon>
        <taxon>Accipitridae</taxon>
        <taxon>Accipitrinae</taxon>
        <taxon>Accipiter</taxon>
    </lineage>
</organism>
<dbReference type="InterPro" id="IPR008271">
    <property type="entry name" value="Ser/Thr_kinase_AS"/>
</dbReference>
<evidence type="ECO:0000256" key="2">
    <source>
        <dbReference type="ARBA" id="ARBA00022527"/>
    </source>
</evidence>
<dbReference type="PROSITE" id="PS00108">
    <property type="entry name" value="PROTEIN_KINASE_ST"/>
    <property type="match status" value="1"/>
</dbReference>
<dbReference type="FunFam" id="1.10.510.10:FF:000135">
    <property type="entry name" value="Putative myosin light chain kinase 3"/>
    <property type="match status" value="1"/>
</dbReference>
<feature type="binding site" evidence="7">
    <location>
        <position position="278"/>
    </location>
    <ligand>
        <name>ATP</name>
        <dbReference type="ChEBI" id="CHEBI:30616"/>
    </ligand>
</feature>
<evidence type="ECO:0000313" key="10">
    <source>
        <dbReference type="Ensembl" id="ENSANIP00000022137.1"/>
    </source>
</evidence>
<proteinExistence type="inferred from homology"/>
<comment type="similarity">
    <text evidence="1">Belongs to the protein kinase superfamily. CAMK Ser/Thr protein kinase family.</text>
</comment>
<accession>A0A8B9NDK5</accession>
<evidence type="ECO:0000259" key="9">
    <source>
        <dbReference type="PROSITE" id="PS50011"/>
    </source>
</evidence>
<dbReference type="FunFam" id="3.30.200.20:FF:000196">
    <property type="entry name" value="Myosin light chain kinase family, member 4"/>
    <property type="match status" value="1"/>
</dbReference>
<evidence type="ECO:0000256" key="4">
    <source>
        <dbReference type="ARBA" id="ARBA00022741"/>
    </source>
</evidence>
<dbReference type="GO" id="GO:0035556">
    <property type="term" value="P:intracellular signal transduction"/>
    <property type="evidence" value="ECO:0007669"/>
    <property type="project" value="TreeGrafter"/>
</dbReference>
<dbReference type="CDD" id="cd14192">
    <property type="entry name" value="STKc_MLCK3"/>
    <property type="match status" value="1"/>
</dbReference>
<dbReference type="PANTHER" id="PTHR24342:SF20">
    <property type="entry name" value="MYOSIN LIGHT CHAIN KINASE, SMOOTH MUSCLE"/>
    <property type="match status" value="1"/>
</dbReference>
<dbReference type="AlphaFoldDB" id="A0A8B9NDK5"/>
<keyword evidence="11" id="KW-1185">Reference proteome</keyword>
<reference evidence="10" key="1">
    <citation type="submission" date="2025-08" db="UniProtKB">
        <authorList>
            <consortium name="Ensembl"/>
        </authorList>
    </citation>
    <scope>IDENTIFICATION</scope>
</reference>
<keyword evidence="2" id="KW-0723">Serine/threonine-protein kinase</keyword>
<dbReference type="InterPro" id="IPR017441">
    <property type="entry name" value="Protein_kinase_ATP_BS"/>
</dbReference>
<feature type="domain" description="Protein kinase" evidence="9">
    <location>
        <begin position="249"/>
        <end position="504"/>
    </location>
</feature>
<reference evidence="10" key="2">
    <citation type="submission" date="2025-09" db="UniProtKB">
        <authorList>
            <consortium name="Ensembl"/>
        </authorList>
    </citation>
    <scope>IDENTIFICATION</scope>
</reference>
<dbReference type="Proteomes" id="UP000694541">
    <property type="component" value="Unplaced"/>
</dbReference>
<feature type="coiled-coil region" evidence="8">
    <location>
        <begin position="109"/>
        <end position="136"/>
    </location>
</feature>
<evidence type="ECO:0000256" key="5">
    <source>
        <dbReference type="ARBA" id="ARBA00022777"/>
    </source>
</evidence>
<keyword evidence="4 7" id="KW-0547">Nucleotide-binding</keyword>
<dbReference type="GO" id="GO:0005524">
    <property type="term" value="F:ATP binding"/>
    <property type="evidence" value="ECO:0007669"/>
    <property type="project" value="UniProtKB-UniRule"/>
</dbReference>
<dbReference type="GO" id="GO:0005634">
    <property type="term" value="C:nucleus"/>
    <property type="evidence" value="ECO:0007669"/>
    <property type="project" value="TreeGrafter"/>
</dbReference>
<keyword evidence="5" id="KW-0418">Kinase</keyword>
<name>A0A8B9NDK5_9AVES</name>
<evidence type="ECO:0000256" key="3">
    <source>
        <dbReference type="ARBA" id="ARBA00022679"/>
    </source>
</evidence>
<evidence type="ECO:0000256" key="7">
    <source>
        <dbReference type="PROSITE-ProRule" id="PRU10141"/>
    </source>
</evidence>
<dbReference type="Gene3D" id="3.30.200.20">
    <property type="entry name" value="Phosphorylase Kinase, domain 1"/>
    <property type="match status" value="1"/>
</dbReference>
<dbReference type="Pfam" id="PF00069">
    <property type="entry name" value="Pkinase"/>
    <property type="match status" value="1"/>
</dbReference>
<dbReference type="InterPro" id="IPR000719">
    <property type="entry name" value="Prot_kinase_dom"/>
</dbReference>
<keyword evidence="3" id="KW-0808">Transferase</keyword>